<dbReference type="InterPro" id="IPR022791">
    <property type="entry name" value="L-PG_synthase/AglD"/>
</dbReference>
<dbReference type="KEGG" id="mauu:NCTC10437_00996"/>
<evidence type="ECO:0000313" key="7">
    <source>
        <dbReference type="EMBL" id="VEG51883.1"/>
    </source>
</evidence>
<feature type="transmembrane region" description="Helical" evidence="6">
    <location>
        <begin position="168"/>
        <end position="187"/>
    </location>
</feature>
<feature type="transmembrane region" description="Helical" evidence="6">
    <location>
        <begin position="717"/>
        <end position="736"/>
    </location>
</feature>
<dbReference type="EMBL" id="LR134356">
    <property type="protein sequence ID" value="VEG51883.1"/>
    <property type="molecule type" value="Genomic_DNA"/>
</dbReference>
<keyword evidence="3 6" id="KW-0812">Transmembrane</keyword>
<keyword evidence="4 6" id="KW-1133">Transmembrane helix</keyword>
<feature type="transmembrane region" description="Helical" evidence="6">
    <location>
        <begin position="639"/>
        <end position="657"/>
    </location>
</feature>
<feature type="transmembrane region" description="Helical" evidence="6">
    <location>
        <begin position="193"/>
        <end position="218"/>
    </location>
</feature>
<accession>A0A3S4RT90</accession>
<gene>
    <name evidence="7" type="ORF">NCTC10437_00996</name>
</gene>
<feature type="transmembrane region" description="Helical" evidence="6">
    <location>
        <begin position="743"/>
        <end position="763"/>
    </location>
</feature>
<dbReference type="PANTHER" id="PTHR39087">
    <property type="entry name" value="UPF0104 MEMBRANE PROTEIN MJ1595"/>
    <property type="match status" value="1"/>
</dbReference>
<dbReference type="Proteomes" id="UP000279306">
    <property type="component" value="Chromosome"/>
</dbReference>
<feature type="transmembrane region" description="Helical" evidence="6">
    <location>
        <begin position="25"/>
        <end position="44"/>
    </location>
</feature>
<evidence type="ECO:0000256" key="2">
    <source>
        <dbReference type="ARBA" id="ARBA00022475"/>
    </source>
</evidence>
<dbReference type="STRING" id="1791.GCA_001049355_05129"/>
<evidence type="ECO:0000256" key="5">
    <source>
        <dbReference type="ARBA" id="ARBA00023136"/>
    </source>
</evidence>
<keyword evidence="8" id="KW-1185">Reference proteome</keyword>
<feature type="transmembrane region" description="Helical" evidence="6">
    <location>
        <begin position="689"/>
        <end position="711"/>
    </location>
</feature>
<dbReference type="NCBIfam" id="TIGR00374">
    <property type="entry name" value="flippase-like domain"/>
    <property type="match status" value="1"/>
</dbReference>
<evidence type="ECO:0000256" key="4">
    <source>
        <dbReference type="ARBA" id="ARBA00022989"/>
    </source>
</evidence>
<keyword evidence="5 6" id="KW-0472">Membrane</keyword>
<proteinExistence type="predicted"/>
<sequence length="796" mass="84484">MRVDGQDVAVTGNLLQPLTRRTNDILRLTLAGVFLVVVVTSSLITRYEWDALERSISGIVGVLSPAQSNTVYLIYGIAILGLPFFIFIGLIAAKQWKLLGAYAAAGVIAILALSITGNGIAAPSWHFDLSERLDTVLSQFLDDPRWIAMLAAVLTVSGPWLPARWRHWWWALLLAFVPIHLVVSAVVPARSLLGLAVGWFVGALVVLVVGTPALEVPLDGAVRALARRDFRASALKVIRPSGQGPLVLTATEDAAGDREHNGVAVVELYGPHQRGGGFLRQFWVKLRLRDSETAPIQTSMRRAVEHRALMALAVGNLGMANTTPIAVAPLERGWTMFAHKPVQGTSIGNCAEQTPVTRVWDSLGVLHSQQISHGDLRSTEITVVNGTPLFGGFAYAEFGASDAQLHTDIAQLLITTTDLYGAPKAVAAAITVFGHESVLAASRRLTKVAVPKRIRSSVRDAGTAMSTVRDEVKQQTGADKIKAATITRFTRNQLIQMVLLVALVYVAYPFISSAPAFFSELQSANWWWALAGLAVSALKYLGAAAALWACADGQVKFRTLTIMQVANTFAATTTPAGVGGLALSTRFLQKGGLGALRATTAVALQQSVQVITHITLLIVFSAAAGASANLSRFVPSATVLYLIAGAALGGIGVSLFVPKLRRWLATAVRPRLKEVLDDLVLLAREPKRLALIVLGCASTTLGAALALWASIEAFGGDASFVTVTIVTMVGGTLASAAPTPGGVGAVEAALIGGLAAFGVPAAVAVPSVLLYRILTCWLPVFVGWPIMRWLTKKEMV</sequence>
<feature type="transmembrane region" description="Helical" evidence="6">
    <location>
        <begin position="526"/>
        <end position="550"/>
    </location>
</feature>
<keyword evidence="2" id="KW-1003">Cell membrane</keyword>
<reference evidence="7 8" key="1">
    <citation type="submission" date="2018-12" db="EMBL/GenBank/DDBJ databases">
        <authorList>
            <consortium name="Pathogen Informatics"/>
        </authorList>
    </citation>
    <scope>NUCLEOTIDE SEQUENCE [LARGE SCALE GENOMIC DNA]</scope>
    <source>
        <strain evidence="7 8">NCTC10437</strain>
    </source>
</reference>
<name>A0A3S4RT90_MYCAU</name>
<dbReference type="Pfam" id="PF03706">
    <property type="entry name" value="LPG_synthase_TM"/>
    <property type="match status" value="1"/>
</dbReference>
<dbReference type="AlphaFoldDB" id="A0A3S4RT90"/>
<dbReference type="OrthoDB" id="5242664at2"/>
<protein>
    <submittedName>
        <fullName evidence="7">Putative integral membrane protein</fullName>
    </submittedName>
</protein>
<dbReference type="GO" id="GO:0005886">
    <property type="term" value="C:plasma membrane"/>
    <property type="evidence" value="ECO:0007669"/>
    <property type="project" value="UniProtKB-SubCell"/>
</dbReference>
<evidence type="ECO:0000256" key="3">
    <source>
        <dbReference type="ARBA" id="ARBA00022692"/>
    </source>
</evidence>
<feature type="transmembrane region" description="Helical" evidence="6">
    <location>
        <begin position="72"/>
        <end position="92"/>
    </location>
</feature>
<evidence type="ECO:0000313" key="8">
    <source>
        <dbReference type="Proteomes" id="UP000279306"/>
    </source>
</evidence>
<feature type="transmembrane region" description="Helical" evidence="6">
    <location>
        <begin position="494"/>
        <end position="511"/>
    </location>
</feature>
<evidence type="ECO:0000256" key="6">
    <source>
        <dbReference type="SAM" id="Phobius"/>
    </source>
</evidence>
<organism evidence="7 8">
    <name type="scientific">Mycolicibacterium aurum</name>
    <name type="common">Mycobacterium aurum</name>
    <dbReference type="NCBI Taxonomy" id="1791"/>
    <lineage>
        <taxon>Bacteria</taxon>
        <taxon>Bacillati</taxon>
        <taxon>Actinomycetota</taxon>
        <taxon>Actinomycetes</taxon>
        <taxon>Mycobacteriales</taxon>
        <taxon>Mycobacteriaceae</taxon>
        <taxon>Mycolicibacterium</taxon>
    </lineage>
</organism>
<dbReference type="PANTHER" id="PTHR39087:SF2">
    <property type="entry name" value="UPF0104 MEMBRANE PROTEIN MJ1595"/>
    <property type="match status" value="1"/>
</dbReference>
<feature type="transmembrane region" description="Helical" evidence="6">
    <location>
        <begin position="769"/>
        <end position="790"/>
    </location>
</feature>
<dbReference type="RefSeq" id="WP_048634973.1">
    <property type="nucleotide sequence ID" value="NZ_CVQQ01000025.1"/>
</dbReference>
<comment type="subcellular location">
    <subcellularLocation>
        <location evidence="1">Cell membrane</location>
        <topology evidence="1">Multi-pass membrane protein</topology>
    </subcellularLocation>
</comment>
<feature type="transmembrane region" description="Helical" evidence="6">
    <location>
        <begin position="614"/>
        <end position="633"/>
    </location>
</feature>
<feature type="transmembrane region" description="Helical" evidence="6">
    <location>
        <begin position="99"/>
        <end position="125"/>
    </location>
</feature>
<evidence type="ECO:0000256" key="1">
    <source>
        <dbReference type="ARBA" id="ARBA00004651"/>
    </source>
</evidence>
<feature type="transmembrane region" description="Helical" evidence="6">
    <location>
        <begin position="145"/>
        <end position="161"/>
    </location>
</feature>